<protein>
    <submittedName>
        <fullName evidence="6">AcrR family transcriptional regulator</fullName>
    </submittedName>
</protein>
<dbReference type="InterPro" id="IPR001647">
    <property type="entry name" value="HTH_TetR"/>
</dbReference>
<organism evidence="6 7">
    <name type="scientific">Nonomuraea roseoviolacea subsp. carminata</name>
    <dbReference type="NCBI Taxonomy" id="160689"/>
    <lineage>
        <taxon>Bacteria</taxon>
        <taxon>Bacillati</taxon>
        <taxon>Actinomycetota</taxon>
        <taxon>Actinomycetes</taxon>
        <taxon>Streptosporangiales</taxon>
        <taxon>Streptosporangiaceae</taxon>
        <taxon>Nonomuraea</taxon>
    </lineage>
</organism>
<proteinExistence type="predicted"/>
<dbReference type="Proteomes" id="UP001320766">
    <property type="component" value="Unassembled WGS sequence"/>
</dbReference>
<dbReference type="InterPro" id="IPR009057">
    <property type="entry name" value="Homeodomain-like_sf"/>
</dbReference>
<keyword evidence="3" id="KW-0804">Transcription</keyword>
<dbReference type="Pfam" id="PF00440">
    <property type="entry name" value="TetR_N"/>
    <property type="match status" value="1"/>
</dbReference>
<dbReference type="SUPFAM" id="SSF46689">
    <property type="entry name" value="Homeodomain-like"/>
    <property type="match status" value="1"/>
</dbReference>
<evidence type="ECO:0000313" key="7">
    <source>
        <dbReference type="Proteomes" id="UP001320766"/>
    </source>
</evidence>
<dbReference type="Gene3D" id="1.10.357.10">
    <property type="entry name" value="Tetracycline Repressor, domain 2"/>
    <property type="match status" value="1"/>
</dbReference>
<keyword evidence="7" id="KW-1185">Reference proteome</keyword>
<keyword evidence="2 4" id="KW-0238">DNA-binding</keyword>
<dbReference type="EMBL" id="JAMZEC010000001">
    <property type="protein sequence ID" value="MCP2346545.1"/>
    <property type="molecule type" value="Genomic_DNA"/>
</dbReference>
<name>A0ABT1JXQ8_9ACTN</name>
<dbReference type="SUPFAM" id="SSF48498">
    <property type="entry name" value="Tetracyclin repressor-like, C-terminal domain"/>
    <property type="match status" value="1"/>
</dbReference>
<dbReference type="InterPro" id="IPR036271">
    <property type="entry name" value="Tet_transcr_reg_TetR-rel_C_sf"/>
</dbReference>
<evidence type="ECO:0000256" key="1">
    <source>
        <dbReference type="ARBA" id="ARBA00023015"/>
    </source>
</evidence>
<evidence type="ECO:0000256" key="2">
    <source>
        <dbReference type="ARBA" id="ARBA00023125"/>
    </source>
</evidence>
<dbReference type="PROSITE" id="PS01081">
    <property type="entry name" value="HTH_TETR_1"/>
    <property type="match status" value="1"/>
</dbReference>
<evidence type="ECO:0000259" key="5">
    <source>
        <dbReference type="PROSITE" id="PS50977"/>
    </source>
</evidence>
<dbReference type="PRINTS" id="PR00455">
    <property type="entry name" value="HTHTETR"/>
</dbReference>
<evidence type="ECO:0000256" key="3">
    <source>
        <dbReference type="ARBA" id="ARBA00023163"/>
    </source>
</evidence>
<gene>
    <name evidence="6" type="ORF">HD595_002667</name>
</gene>
<feature type="domain" description="HTH tetR-type" evidence="5">
    <location>
        <begin position="8"/>
        <end position="68"/>
    </location>
</feature>
<comment type="caution">
    <text evidence="6">The sequence shown here is derived from an EMBL/GenBank/DDBJ whole genome shotgun (WGS) entry which is preliminary data.</text>
</comment>
<dbReference type="PANTHER" id="PTHR47506">
    <property type="entry name" value="TRANSCRIPTIONAL REGULATORY PROTEIN"/>
    <property type="match status" value="1"/>
</dbReference>
<feature type="DNA-binding region" description="H-T-H motif" evidence="4">
    <location>
        <begin position="31"/>
        <end position="50"/>
    </location>
</feature>
<dbReference type="PROSITE" id="PS50977">
    <property type="entry name" value="HTH_TETR_2"/>
    <property type="match status" value="1"/>
</dbReference>
<reference evidence="6 7" key="1">
    <citation type="submission" date="2022-06" db="EMBL/GenBank/DDBJ databases">
        <title>Sequencing the genomes of 1000 actinobacteria strains.</title>
        <authorList>
            <person name="Klenk H.-P."/>
        </authorList>
    </citation>
    <scope>NUCLEOTIDE SEQUENCE [LARGE SCALE GENOMIC DNA]</scope>
    <source>
        <strain evidence="6 7">DSM 44170</strain>
    </source>
</reference>
<dbReference type="InterPro" id="IPR023772">
    <property type="entry name" value="DNA-bd_HTH_TetR-type_CS"/>
</dbReference>
<accession>A0ABT1JXQ8</accession>
<keyword evidence="1" id="KW-0805">Transcription regulation</keyword>
<evidence type="ECO:0000256" key="4">
    <source>
        <dbReference type="PROSITE-ProRule" id="PRU00335"/>
    </source>
</evidence>
<evidence type="ECO:0000313" key="6">
    <source>
        <dbReference type="EMBL" id="MCP2346545.1"/>
    </source>
</evidence>
<dbReference type="Gene3D" id="1.10.10.60">
    <property type="entry name" value="Homeodomain-like"/>
    <property type="match status" value="1"/>
</dbReference>
<dbReference type="PANTHER" id="PTHR47506:SF1">
    <property type="entry name" value="HTH-TYPE TRANSCRIPTIONAL REGULATOR YJDC"/>
    <property type="match status" value="1"/>
</dbReference>
<sequence length="208" mass="21910">MPGGRPRAFDPDVALDRALEVFWRQGYEGTSLSDLTAAMGVNRPSLYAAFGNKEELFAKALDRYVAGPGAFAAEALTAPTVREVIERLVEGAVELTTGELTTGELTTGELTTGPDRPHGCLNVNSVHACGPDSVAAREAAIACRKAGETALRRRFEGAPDLPPGCDPGVLARLVHTVTDGIAVQAASGRTREELREVAALALRTLFPA</sequence>
<dbReference type="RefSeq" id="WP_253768828.1">
    <property type="nucleotide sequence ID" value="NZ_BAAAVE010000031.1"/>
</dbReference>